<gene>
    <name evidence="2" type="ORF">SAMN02745158_03887</name>
</gene>
<dbReference type="PANTHER" id="PTHR43649:SF14">
    <property type="entry name" value="BLR3389 PROTEIN"/>
    <property type="match status" value="1"/>
</dbReference>
<keyword evidence="3" id="KW-1185">Reference proteome</keyword>
<reference evidence="2 3" key="1">
    <citation type="submission" date="2016-11" db="EMBL/GenBank/DDBJ databases">
        <authorList>
            <person name="Jaros S."/>
            <person name="Januszkiewicz K."/>
            <person name="Wedrychowicz H."/>
        </authorList>
    </citation>
    <scope>NUCLEOTIDE SEQUENCE [LARGE SCALE GENOMIC DNA]</scope>
    <source>
        <strain evidence="2 3">DSM 17459</strain>
    </source>
</reference>
<dbReference type="PANTHER" id="PTHR43649">
    <property type="entry name" value="ARABINOSE-BINDING PROTEIN-RELATED"/>
    <property type="match status" value="1"/>
</dbReference>
<feature type="chain" id="PRO_5039099010" evidence="1">
    <location>
        <begin position="24"/>
        <end position="439"/>
    </location>
</feature>
<protein>
    <submittedName>
        <fullName evidence="2">Raffinose/stachyose/melibiose transport system substrate-binding protein</fullName>
    </submittedName>
</protein>
<sequence>MKKRNWKKLVGTVCAAAMAASMAGCGNSGSGTEQSESKSDDGITITFAEHVADIETQEPHMMKIIDAFEKSHPGIKVDISGKEVSEHNTQMTLLAGEDKLPDIFWLEQAPAKEFAQNGYLYDLTDVLKDYGINDSLLPGLVNSCTVDGRDYGMPSEVMMVGFFYNKDLFAQAGIDKAPVTYEEFTDAVDKLNAAGITPLTVGAKDNYSIWAFETMLARYGFFEKLDGLLDGSISWNNEDFIHFFEKAEEMRENDTFTKDISNMGYFEAKEQFLGGNAAMFNSGAWDIGEFESSDMASKIGFFWGPTFSDSEYEQEIGIKASGGVYVISAKAAKDPELLDAIMQFWQFYYGPEGTKIIAEDTSALPCSTYDGSIDQKEHPVLGTMIEALNDDWKAVTEPFNSLSSTVAYGFFDATFGVMNGVYTPEEAADYVEGLQSAER</sequence>
<dbReference type="AlphaFoldDB" id="A0A1M5BYR0"/>
<dbReference type="EMBL" id="FQVI01000031">
    <property type="protein sequence ID" value="SHF47609.1"/>
    <property type="molecule type" value="Genomic_DNA"/>
</dbReference>
<evidence type="ECO:0000256" key="1">
    <source>
        <dbReference type="SAM" id="SignalP"/>
    </source>
</evidence>
<evidence type="ECO:0000313" key="2">
    <source>
        <dbReference type="EMBL" id="SHF47609.1"/>
    </source>
</evidence>
<dbReference type="RefSeq" id="WP_072854434.1">
    <property type="nucleotide sequence ID" value="NZ_FQVI01000031.1"/>
</dbReference>
<organism evidence="2 3">
    <name type="scientific">Lactonifactor longoviformis DSM 17459</name>
    <dbReference type="NCBI Taxonomy" id="1122155"/>
    <lineage>
        <taxon>Bacteria</taxon>
        <taxon>Bacillati</taxon>
        <taxon>Bacillota</taxon>
        <taxon>Clostridia</taxon>
        <taxon>Eubacteriales</taxon>
        <taxon>Clostridiaceae</taxon>
        <taxon>Lactonifactor</taxon>
    </lineage>
</organism>
<keyword evidence="1" id="KW-0732">Signal</keyword>
<feature type="signal peptide" evidence="1">
    <location>
        <begin position="1"/>
        <end position="23"/>
    </location>
</feature>
<proteinExistence type="predicted"/>
<dbReference type="Proteomes" id="UP000184245">
    <property type="component" value="Unassembled WGS sequence"/>
</dbReference>
<dbReference type="Gene3D" id="3.40.190.10">
    <property type="entry name" value="Periplasmic binding protein-like II"/>
    <property type="match status" value="2"/>
</dbReference>
<dbReference type="SUPFAM" id="SSF53850">
    <property type="entry name" value="Periplasmic binding protein-like II"/>
    <property type="match status" value="1"/>
</dbReference>
<name>A0A1M5BYR0_9CLOT</name>
<dbReference type="InterPro" id="IPR050490">
    <property type="entry name" value="Bact_solute-bd_prot1"/>
</dbReference>
<evidence type="ECO:0000313" key="3">
    <source>
        <dbReference type="Proteomes" id="UP000184245"/>
    </source>
</evidence>
<dbReference type="Pfam" id="PF13416">
    <property type="entry name" value="SBP_bac_8"/>
    <property type="match status" value="1"/>
</dbReference>
<dbReference type="OrthoDB" id="383937at2"/>
<accession>A0A1M5BYR0</accession>
<dbReference type="STRING" id="1122155.SAMN02745158_03887"/>
<dbReference type="InterPro" id="IPR006059">
    <property type="entry name" value="SBP"/>
</dbReference>
<dbReference type="PROSITE" id="PS51257">
    <property type="entry name" value="PROKAR_LIPOPROTEIN"/>
    <property type="match status" value="1"/>
</dbReference>